<dbReference type="AlphaFoldDB" id="A0AB39S3T7"/>
<comment type="cofactor">
    <cofactor evidence="10">
        <name>Mg(2+)</name>
        <dbReference type="ChEBI" id="CHEBI:18420"/>
    </cofactor>
    <text evidence="10">Binds 1 Mg(2+) ion per subunit. May bind a second metal ion at a regulatory site, or after substrate binding.</text>
</comment>
<feature type="compositionally biased region" description="Low complexity" evidence="11">
    <location>
        <begin position="180"/>
        <end position="192"/>
    </location>
</feature>
<feature type="binding site" evidence="10">
    <location>
        <position position="142"/>
    </location>
    <ligand>
        <name>Mg(2+)</name>
        <dbReference type="ChEBI" id="CHEBI:18420"/>
        <label>2</label>
    </ligand>
</feature>
<feature type="binding site" evidence="10">
    <location>
        <position position="76"/>
    </location>
    <ligand>
        <name>Mg(2+)</name>
        <dbReference type="ChEBI" id="CHEBI:18420"/>
        <label>1</label>
    </ligand>
</feature>
<feature type="region of interest" description="Disordered" evidence="11">
    <location>
        <begin position="154"/>
        <end position="193"/>
    </location>
</feature>
<gene>
    <name evidence="10" type="primary">rnhA</name>
    <name evidence="13" type="ORF">AB5J50_04385</name>
</gene>
<keyword evidence="5 10" id="KW-0540">Nuclease</keyword>
<feature type="compositionally biased region" description="Pro residues" evidence="11">
    <location>
        <begin position="162"/>
        <end position="171"/>
    </location>
</feature>
<dbReference type="CDD" id="cd09278">
    <property type="entry name" value="RNase_HI_prokaryote_like"/>
    <property type="match status" value="1"/>
</dbReference>
<keyword evidence="8 10" id="KW-0378">Hydrolase</keyword>
<keyword evidence="9 10" id="KW-0460">Magnesium</keyword>
<dbReference type="SUPFAM" id="SSF53098">
    <property type="entry name" value="Ribonuclease H-like"/>
    <property type="match status" value="1"/>
</dbReference>
<evidence type="ECO:0000256" key="10">
    <source>
        <dbReference type="HAMAP-Rule" id="MF_00042"/>
    </source>
</evidence>
<dbReference type="RefSeq" id="WP_369255053.1">
    <property type="nucleotide sequence ID" value="NZ_CP163440.1"/>
</dbReference>
<dbReference type="EC" id="3.1.26.4" evidence="4 10"/>
<feature type="domain" description="RNase H type-1" evidence="12">
    <location>
        <begin position="5"/>
        <end position="150"/>
    </location>
</feature>
<evidence type="ECO:0000256" key="1">
    <source>
        <dbReference type="ARBA" id="ARBA00000077"/>
    </source>
</evidence>
<dbReference type="GO" id="GO:0004523">
    <property type="term" value="F:RNA-DNA hybrid ribonuclease activity"/>
    <property type="evidence" value="ECO:0007669"/>
    <property type="project" value="UniProtKB-UniRule"/>
</dbReference>
<evidence type="ECO:0000256" key="2">
    <source>
        <dbReference type="ARBA" id="ARBA00005300"/>
    </source>
</evidence>
<accession>A0AB39S3T7</accession>
<evidence type="ECO:0000313" key="13">
    <source>
        <dbReference type="EMBL" id="XDQ60049.1"/>
    </source>
</evidence>
<proteinExistence type="inferred from homology"/>
<feature type="binding site" evidence="10">
    <location>
        <position position="14"/>
    </location>
    <ligand>
        <name>Mg(2+)</name>
        <dbReference type="ChEBI" id="CHEBI:18420"/>
        <label>2</label>
    </ligand>
</feature>
<dbReference type="InterPro" id="IPR050092">
    <property type="entry name" value="RNase_H"/>
</dbReference>
<comment type="catalytic activity">
    <reaction evidence="1 10">
        <text>Endonucleolytic cleavage to 5'-phosphomonoester.</text>
        <dbReference type="EC" id="3.1.26.4"/>
    </reaction>
</comment>
<evidence type="ECO:0000256" key="6">
    <source>
        <dbReference type="ARBA" id="ARBA00022723"/>
    </source>
</evidence>
<protein>
    <recommendedName>
        <fullName evidence="4 10">Ribonuclease H</fullName>
        <shortName evidence="10">RNase H</shortName>
        <ecNumber evidence="4 10">3.1.26.4</ecNumber>
    </recommendedName>
</protein>
<dbReference type="HAMAP" id="MF_00042">
    <property type="entry name" value="RNase_H"/>
    <property type="match status" value="1"/>
</dbReference>
<dbReference type="PROSITE" id="PS50879">
    <property type="entry name" value="RNASE_H_1"/>
    <property type="match status" value="1"/>
</dbReference>
<sequence length="233" mass="24748">MIGAMPERVVAACDGASKGNPGPAGWAWVVADGDESPTRWEAGPLGTATNNVAELTALERLLTAIAPDVPLEIRMDSQYAMKAVTTWLPGWKRKGWKTAAGKPVANQELVARIDELLDGRTVEFRYVPAHQVDGDRLNDFADRAASQAAIVQQPAGSDLGSPEPPSSPDTPAPARRRTTTKTARQSTASSRTIKAKFPGRCLCGRSYAAGESIAKLGQGWGHPECRTAETSNA</sequence>
<feature type="region of interest" description="Disordered" evidence="11">
    <location>
        <begin position="214"/>
        <end position="233"/>
    </location>
</feature>
<keyword evidence="7 10" id="KW-0255">Endonuclease</keyword>
<dbReference type="InterPro" id="IPR036397">
    <property type="entry name" value="RNaseH_sf"/>
</dbReference>
<dbReference type="PANTHER" id="PTHR10642:SF26">
    <property type="entry name" value="RIBONUCLEASE H1"/>
    <property type="match status" value="1"/>
</dbReference>
<dbReference type="GO" id="GO:0003676">
    <property type="term" value="F:nucleic acid binding"/>
    <property type="evidence" value="ECO:0007669"/>
    <property type="project" value="InterPro"/>
</dbReference>
<organism evidence="13">
    <name type="scientific">Streptomyces sp. R35</name>
    <dbReference type="NCBI Taxonomy" id="3238630"/>
    <lineage>
        <taxon>Bacteria</taxon>
        <taxon>Bacillati</taxon>
        <taxon>Actinomycetota</taxon>
        <taxon>Actinomycetes</taxon>
        <taxon>Kitasatosporales</taxon>
        <taxon>Streptomycetaceae</taxon>
        <taxon>Streptomyces</taxon>
    </lineage>
</organism>
<evidence type="ECO:0000256" key="5">
    <source>
        <dbReference type="ARBA" id="ARBA00022722"/>
    </source>
</evidence>
<dbReference type="GO" id="GO:0000287">
    <property type="term" value="F:magnesium ion binding"/>
    <property type="evidence" value="ECO:0007669"/>
    <property type="project" value="UniProtKB-UniRule"/>
</dbReference>
<evidence type="ECO:0000256" key="9">
    <source>
        <dbReference type="ARBA" id="ARBA00022842"/>
    </source>
</evidence>
<reference evidence="13" key="1">
    <citation type="submission" date="2024-07" db="EMBL/GenBank/DDBJ databases">
        <authorList>
            <person name="Yu S.T."/>
        </authorList>
    </citation>
    <scope>NUCLEOTIDE SEQUENCE</scope>
    <source>
        <strain evidence="13">R35</strain>
    </source>
</reference>
<dbReference type="PANTHER" id="PTHR10642">
    <property type="entry name" value="RIBONUCLEASE H1"/>
    <property type="match status" value="1"/>
</dbReference>
<dbReference type="GO" id="GO:0005737">
    <property type="term" value="C:cytoplasm"/>
    <property type="evidence" value="ECO:0007669"/>
    <property type="project" value="UniProtKB-SubCell"/>
</dbReference>
<comment type="subcellular location">
    <subcellularLocation>
        <location evidence="10">Cytoplasm</location>
    </subcellularLocation>
</comment>
<comment type="similarity">
    <text evidence="2 10">Belongs to the RNase H family.</text>
</comment>
<feature type="binding site" evidence="10">
    <location>
        <position position="14"/>
    </location>
    <ligand>
        <name>Mg(2+)</name>
        <dbReference type="ChEBI" id="CHEBI:18420"/>
        <label>1</label>
    </ligand>
</feature>
<evidence type="ECO:0000256" key="3">
    <source>
        <dbReference type="ARBA" id="ARBA00011245"/>
    </source>
</evidence>
<evidence type="ECO:0000256" key="4">
    <source>
        <dbReference type="ARBA" id="ARBA00012180"/>
    </source>
</evidence>
<keyword evidence="6 10" id="KW-0479">Metal-binding</keyword>
<dbReference type="InterPro" id="IPR002156">
    <property type="entry name" value="RNaseH_domain"/>
</dbReference>
<evidence type="ECO:0000256" key="8">
    <source>
        <dbReference type="ARBA" id="ARBA00022801"/>
    </source>
</evidence>
<dbReference type="GO" id="GO:0043137">
    <property type="term" value="P:DNA replication, removal of RNA primer"/>
    <property type="evidence" value="ECO:0007669"/>
    <property type="project" value="TreeGrafter"/>
</dbReference>
<comment type="function">
    <text evidence="10">Endonuclease that specifically degrades the RNA of RNA-DNA hybrids.</text>
</comment>
<dbReference type="EMBL" id="CP163440">
    <property type="protein sequence ID" value="XDQ60049.1"/>
    <property type="molecule type" value="Genomic_DNA"/>
</dbReference>
<dbReference type="Pfam" id="PF00075">
    <property type="entry name" value="RNase_H"/>
    <property type="match status" value="1"/>
</dbReference>
<comment type="subunit">
    <text evidence="3 10">Monomer.</text>
</comment>
<evidence type="ECO:0000256" key="7">
    <source>
        <dbReference type="ARBA" id="ARBA00022759"/>
    </source>
</evidence>
<dbReference type="InterPro" id="IPR022892">
    <property type="entry name" value="RNaseHI"/>
</dbReference>
<feature type="binding site" evidence="10">
    <location>
        <position position="54"/>
    </location>
    <ligand>
        <name>Mg(2+)</name>
        <dbReference type="ChEBI" id="CHEBI:18420"/>
        <label>1</label>
    </ligand>
</feature>
<evidence type="ECO:0000256" key="11">
    <source>
        <dbReference type="SAM" id="MobiDB-lite"/>
    </source>
</evidence>
<dbReference type="Gene3D" id="3.30.420.10">
    <property type="entry name" value="Ribonuclease H-like superfamily/Ribonuclease H"/>
    <property type="match status" value="1"/>
</dbReference>
<name>A0AB39S3T7_9ACTN</name>
<keyword evidence="10" id="KW-0963">Cytoplasm</keyword>
<dbReference type="InterPro" id="IPR012337">
    <property type="entry name" value="RNaseH-like_sf"/>
</dbReference>
<evidence type="ECO:0000259" key="12">
    <source>
        <dbReference type="PROSITE" id="PS50879"/>
    </source>
</evidence>